<dbReference type="InterPro" id="IPR003731">
    <property type="entry name" value="Di-Nase_FeMo-co_biosynth"/>
</dbReference>
<dbReference type="SUPFAM" id="SSF53146">
    <property type="entry name" value="Nitrogenase accessory factor-like"/>
    <property type="match status" value="1"/>
</dbReference>
<sequence>MKVAFTTSTGVEVDLNFRTSTSFTVWDVRPDEAYYVTTVRIADDAGCEDDRIAIRVKALRGCSIVCAREINGPAAAKLAAGNIHPLKTGVATPVEEIIGRLKSVLRGAPAPWIRKAQIGNDFVAGGHARSGEFSQGLS</sequence>
<organism evidence="2 3">
    <name type="scientific">Oryzomonas japonica</name>
    <dbReference type="NCBI Taxonomy" id="2603858"/>
    <lineage>
        <taxon>Bacteria</taxon>
        <taxon>Pseudomonadati</taxon>
        <taxon>Thermodesulfobacteriota</taxon>
        <taxon>Desulfuromonadia</taxon>
        <taxon>Geobacterales</taxon>
        <taxon>Geobacteraceae</taxon>
        <taxon>Oryzomonas</taxon>
    </lineage>
</organism>
<dbReference type="InterPro" id="IPR036105">
    <property type="entry name" value="DiNase_FeMo-co_biosyn_sf"/>
</dbReference>
<name>A0A7J4ZSU8_9BACT</name>
<dbReference type="RefSeq" id="WP_151128221.1">
    <property type="nucleotide sequence ID" value="NZ_VZQZ01000004.1"/>
</dbReference>
<evidence type="ECO:0000313" key="2">
    <source>
        <dbReference type="EMBL" id="KAB0665789.1"/>
    </source>
</evidence>
<accession>A0A7J4ZSU8</accession>
<protein>
    <submittedName>
        <fullName evidence="2">Nitrogen fixation protein NifX</fullName>
    </submittedName>
</protein>
<keyword evidence="3" id="KW-1185">Reference proteome</keyword>
<dbReference type="Pfam" id="PF02579">
    <property type="entry name" value="Nitro_FeMo-Co"/>
    <property type="match status" value="1"/>
</dbReference>
<dbReference type="PANTHER" id="PTHR33937:SF1">
    <property type="entry name" value="IRON-MOLIBDENUM COFACTOR PROCESSING PROTEIN"/>
    <property type="match status" value="1"/>
</dbReference>
<dbReference type="PANTHER" id="PTHR33937">
    <property type="entry name" value="IRON-MOLYBDENUM PROTEIN-RELATED-RELATED"/>
    <property type="match status" value="1"/>
</dbReference>
<reference evidence="2 3" key="1">
    <citation type="submission" date="2019-09" db="EMBL/GenBank/DDBJ databases">
        <title>Geobacter sp. Red96, a novel strain isolated from paddy soil.</title>
        <authorList>
            <person name="Xu Z."/>
            <person name="Masuda Y."/>
            <person name="Itoh H."/>
            <person name="Senoo K."/>
        </authorList>
    </citation>
    <scope>NUCLEOTIDE SEQUENCE [LARGE SCALE GENOMIC DNA]</scope>
    <source>
        <strain evidence="2 3">Red96</strain>
    </source>
</reference>
<comment type="caution">
    <text evidence="2">The sequence shown here is derived from an EMBL/GenBank/DDBJ whole genome shotgun (WGS) entry which is preliminary data.</text>
</comment>
<dbReference type="InterPro" id="IPR051840">
    <property type="entry name" value="NifX/NifY_domain"/>
</dbReference>
<feature type="domain" description="Dinitrogenase iron-molybdenum cofactor biosynthesis" evidence="1">
    <location>
        <begin position="11"/>
        <end position="102"/>
    </location>
</feature>
<evidence type="ECO:0000313" key="3">
    <source>
        <dbReference type="Proteomes" id="UP000420562"/>
    </source>
</evidence>
<dbReference type="AlphaFoldDB" id="A0A7J4ZSU8"/>
<dbReference type="Proteomes" id="UP000420562">
    <property type="component" value="Unassembled WGS sequence"/>
</dbReference>
<dbReference type="EMBL" id="VZQZ01000004">
    <property type="protein sequence ID" value="KAB0665789.1"/>
    <property type="molecule type" value="Genomic_DNA"/>
</dbReference>
<dbReference type="Gene3D" id="3.30.420.130">
    <property type="entry name" value="Dinitrogenase iron-molybdenum cofactor biosynthesis domain"/>
    <property type="match status" value="1"/>
</dbReference>
<gene>
    <name evidence="2" type="ORF">F6V25_08740</name>
</gene>
<proteinExistence type="predicted"/>
<evidence type="ECO:0000259" key="1">
    <source>
        <dbReference type="Pfam" id="PF02579"/>
    </source>
</evidence>